<feature type="domain" description="Photolyase/cryptochrome alpha/beta" evidence="5">
    <location>
        <begin position="10"/>
        <end position="156"/>
    </location>
</feature>
<keyword evidence="2 4" id="KW-0285">Flavoprotein</keyword>
<dbReference type="InterPro" id="IPR006050">
    <property type="entry name" value="DNA_photolyase_N"/>
</dbReference>
<dbReference type="InterPro" id="IPR036134">
    <property type="entry name" value="Crypto/Photolyase_FAD-like_sf"/>
</dbReference>
<dbReference type="AlphaFoldDB" id="A0A7G2CM57"/>
<feature type="binding site" evidence="4">
    <location>
        <begin position="534"/>
        <end position="536"/>
    </location>
    <ligand>
        <name>FAD</name>
        <dbReference type="ChEBI" id="CHEBI:57692"/>
    </ligand>
</feature>
<dbReference type="EMBL" id="LR877161">
    <property type="protein sequence ID" value="CAD2220509.1"/>
    <property type="molecule type" value="Genomic_DNA"/>
</dbReference>
<organism evidence="6 7">
    <name type="scientific">Angomonas deanei</name>
    <dbReference type="NCBI Taxonomy" id="59799"/>
    <lineage>
        <taxon>Eukaryota</taxon>
        <taxon>Discoba</taxon>
        <taxon>Euglenozoa</taxon>
        <taxon>Kinetoplastea</taxon>
        <taxon>Metakinetoplastina</taxon>
        <taxon>Trypanosomatida</taxon>
        <taxon>Trypanosomatidae</taxon>
        <taxon>Strigomonadinae</taxon>
        <taxon>Angomonas</taxon>
    </lineage>
</organism>
<gene>
    <name evidence="6" type="ORF">ADEAN_000803100</name>
</gene>
<proteinExistence type="inferred from homology"/>
<dbReference type="InterPro" id="IPR036155">
    <property type="entry name" value="Crypto/Photolyase_N_sf"/>
</dbReference>
<dbReference type="OrthoDB" id="435881at2759"/>
<evidence type="ECO:0000256" key="1">
    <source>
        <dbReference type="ARBA" id="ARBA00005862"/>
    </source>
</evidence>
<dbReference type="GO" id="GO:0000719">
    <property type="term" value="P:photoreactive repair"/>
    <property type="evidence" value="ECO:0007669"/>
    <property type="project" value="TreeGrafter"/>
</dbReference>
<dbReference type="Gene3D" id="1.10.579.10">
    <property type="entry name" value="DNA Cyclobutane Dipyrimidine Photolyase, subunit A, domain 3"/>
    <property type="match status" value="1"/>
</dbReference>
<dbReference type="InterPro" id="IPR014729">
    <property type="entry name" value="Rossmann-like_a/b/a_fold"/>
</dbReference>
<dbReference type="GO" id="GO:0071949">
    <property type="term" value="F:FAD binding"/>
    <property type="evidence" value="ECO:0007669"/>
    <property type="project" value="TreeGrafter"/>
</dbReference>
<accession>A0A7G2CM57</accession>
<dbReference type="GO" id="GO:0003677">
    <property type="term" value="F:DNA binding"/>
    <property type="evidence" value="ECO:0007669"/>
    <property type="project" value="TreeGrafter"/>
</dbReference>
<reference evidence="6 7" key="1">
    <citation type="submission" date="2020-08" db="EMBL/GenBank/DDBJ databases">
        <authorList>
            <person name="Newling K."/>
            <person name="Davey J."/>
            <person name="Forrester S."/>
        </authorList>
    </citation>
    <scope>NUCLEOTIDE SEQUENCE [LARGE SCALE GENOMIC DNA]</scope>
    <source>
        <strain evidence="7">Crithidia deanei Carvalho (ATCC PRA-265)</strain>
    </source>
</reference>
<keyword evidence="6" id="KW-0456">Lyase</keyword>
<evidence type="ECO:0000256" key="3">
    <source>
        <dbReference type="ARBA" id="ARBA00022827"/>
    </source>
</evidence>
<dbReference type="Pfam" id="PF00875">
    <property type="entry name" value="DNA_photolyase"/>
    <property type="match status" value="1"/>
</dbReference>
<dbReference type="PANTHER" id="PTHR11455:SF22">
    <property type="entry name" value="CRYPTOCHROME DASH"/>
    <property type="match status" value="1"/>
</dbReference>
<comment type="similarity">
    <text evidence="1">Belongs to the DNA photolyase class-1 family.</text>
</comment>
<keyword evidence="7" id="KW-1185">Reference proteome</keyword>
<dbReference type="Pfam" id="PF03441">
    <property type="entry name" value="FAD_binding_7"/>
    <property type="match status" value="1"/>
</dbReference>
<evidence type="ECO:0000259" key="5">
    <source>
        <dbReference type="PROSITE" id="PS51645"/>
    </source>
</evidence>
<evidence type="ECO:0000313" key="7">
    <source>
        <dbReference type="Proteomes" id="UP000515908"/>
    </source>
</evidence>
<dbReference type="SUPFAM" id="SSF48173">
    <property type="entry name" value="Cryptochrome/photolyase FAD-binding domain"/>
    <property type="match status" value="1"/>
</dbReference>
<evidence type="ECO:0000256" key="4">
    <source>
        <dbReference type="PIRSR" id="PIRSR602081-1"/>
    </source>
</evidence>
<dbReference type="Proteomes" id="UP000515908">
    <property type="component" value="Chromosome 17"/>
</dbReference>
<evidence type="ECO:0000313" key="6">
    <source>
        <dbReference type="EMBL" id="CAD2220509.1"/>
    </source>
</evidence>
<dbReference type="VEuPathDB" id="TriTrypDB:ADEAN_000803100"/>
<dbReference type="InterPro" id="IPR002081">
    <property type="entry name" value="Cryptochrome/DNA_photolyase_1"/>
</dbReference>
<dbReference type="InterPro" id="IPR005101">
    <property type="entry name" value="Cryptochr/Photolyase_FAD-bd"/>
</dbReference>
<dbReference type="PANTHER" id="PTHR11455">
    <property type="entry name" value="CRYPTOCHROME"/>
    <property type="match status" value="1"/>
</dbReference>
<feature type="binding site" evidence="4">
    <location>
        <position position="427"/>
    </location>
    <ligand>
        <name>FAD</name>
        <dbReference type="ChEBI" id="CHEBI:57692"/>
    </ligand>
</feature>
<dbReference type="GO" id="GO:0003904">
    <property type="term" value="F:deoxyribodipyrimidine photo-lyase activity"/>
    <property type="evidence" value="ECO:0007669"/>
    <property type="project" value="TreeGrafter"/>
</dbReference>
<comment type="cofactor">
    <cofactor evidence="4">
        <name>FAD</name>
        <dbReference type="ChEBI" id="CHEBI:57692"/>
    </cofactor>
    <text evidence="4">Binds 1 FAD per subunit.</text>
</comment>
<dbReference type="PROSITE" id="PS51645">
    <property type="entry name" value="PHR_CRY_ALPHA_BETA"/>
    <property type="match status" value="1"/>
</dbReference>
<keyword evidence="3 4" id="KW-0274">FAD</keyword>
<dbReference type="Gene3D" id="1.25.40.80">
    <property type="match status" value="1"/>
</dbReference>
<sequence>MPKTGKEGKCIVVVFASNDLRVHDNYCLSLAVAESVKHYSEHGVYLPIVGVCVLDYRGFAQPSVVGGFYRQSPLRAQFLLDNVRCLRQKLEYQYNIPLLIRCGRPEEHIPRLSVELNAASVYMTTQYAPHERRVQEEMTRQIREGGWIHRQPYVLSLEDYTDKVDDQRDAPSSMNLNDLGFEVEDLVEVVQHTLSEHPYGAEVRRTPARVHTVWQTTLVHLDDLPTPVALMKEGERWYHDDVTAATIRQTALYDKWTDLLRADDFAGVPDAEKYRNRSVEQIRRAEELTALQREWAEAAELMADFRERKGDAPPSLLRGRLPSLQELGYNDIVEHFQFGEVIATQTSHPPGEDEAIRRVHKWLSEGGMTSMLRYGRERRTNTKLYSQKLSRISPYLSLGVLSPRKFYEMIRQHAHDNLRDGFVHMQYREALLRLSRRDYWHWMGLRYGDRLFFSYGPHPEETDNIPNWRHDAKVVQRWCNALTGIPLADAAMRELTGTGFVADVGRQALVWLLVRGYSQDWRLAAEWLERNSLDFDPFICYGCTAYYTDLMKDDFGEPVRNIHYLAHQHDQTGIYIKRWLPQLSKFTPSTSTVPTC</sequence>
<dbReference type="SUPFAM" id="SSF52425">
    <property type="entry name" value="Cryptochrome/photolyase, N-terminal domain"/>
    <property type="match status" value="1"/>
</dbReference>
<evidence type="ECO:0000256" key="2">
    <source>
        <dbReference type="ARBA" id="ARBA00022630"/>
    </source>
</evidence>
<feature type="binding site" evidence="4">
    <location>
        <position position="374"/>
    </location>
    <ligand>
        <name>FAD</name>
        <dbReference type="ChEBI" id="CHEBI:57692"/>
    </ligand>
</feature>
<name>A0A7G2CM57_9TRYP</name>
<protein>
    <submittedName>
        <fullName evidence="6">DNA photolyase/FAD binding domain of DNA photolyase, putative</fullName>
    </submittedName>
</protein>
<dbReference type="Gene3D" id="3.40.50.620">
    <property type="entry name" value="HUPs"/>
    <property type="match status" value="1"/>
</dbReference>